<sequence length="141" mass="15744">MPTSAPPSRLREAGMERPLAQRLRSRFVEQNGEVCVAKDVSGHIAWQAHDVPCRPEGLLVTLQEGFVALKEEFRKDGGLDERVEKWMEEVEEPVGDEVESREAAQPETTGSTEEQPPGEEEAVAAKTCDDVDMSFASWTMW</sequence>
<protein>
    <submittedName>
        <fullName evidence="2">Uncharacterized protein</fullName>
    </submittedName>
</protein>
<evidence type="ECO:0000313" key="2">
    <source>
        <dbReference type="EMBL" id="UJO16149.1"/>
    </source>
</evidence>
<proteinExistence type="predicted"/>
<feature type="region of interest" description="Disordered" evidence="1">
    <location>
        <begin position="89"/>
        <end position="128"/>
    </location>
</feature>
<dbReference type="EMBL" id="CP090166">
    <property type="protein sequence ID" value="UJO16149.1"/>
    <property type="molecule type" value="Genomic_DNA"/>
</dbReference>
<reference evidence="2" key="1">
    <citation type="submission" date="2021-12" db="EMBL/GenBank/DDBJ databases">
        <authorList>
            <person name="Zaccaron A."/>
            <person name="Stergiopoulos I."/>
        </authorList>
    </citation>
    <scope>NUCLEOTIDE SEQUENCE</scope>
    <source>
        <strain evidence="2">Race5_Kim</strain>
    </source>
</reference>
<dbReference type="RefSeq" id="XP_047760515.1">
    <property type="nucleotide sequence ID" value="XM_047904002.1"/>
</dbReference>
<accession>A0A9Q8LFA2</accession>
<evidence type="ECO:0000256" key="1">
    <source>
        <dbReference type="SAM" id="MobiDB-lite"/>
    </source>
</evidence>
<dbReference type="KEGG" id="ffu:CLAFUR5_04854"/>
<organism evidence="2 3">
    <name type="scientific">Passalora fulva</name>
    <name type="common">Tomato leaf mold</name>
    <name type="synonym">Cladosporium fulvum</name>
    <dbReference type="NCBI Taxonomy" id="5499"/>
    <lineage>
        <taxon>Eukaryota</taxon>
        <taxon>Fungi</taxon>
        <taxon>Dikarya</taxon>
        <taxon>Ascomycota</taxon>
        <taxon>Pezizomycotina</taxon>
        <taxon>Dothideomycetes</taxon>
        <taxon>Dothideomycetidae</taxon>
        <taxon>Mycosphaerellales</taxon>
        <taxon>Mycosphaerellaceae</taxon>
        <taxon>Fulvia</taxon>
    </lineage>
</organism>
<reference evidence="2" key="2">
    <citation type="journal article" date="2022" name="Microb. Genom.">
        <title>A chromosome-scale genome assembly of the tomato pathogen Cladosporium fulvum reveals a compartmentalized genome architecture and the presence of a dispensable chromosome.</title>
        <authorList>
            <person name="Zaccaron A.Z."/>
            <person name="Chen L.H."/>
            <person name="Samaras A."/>
            <person name="Stergiopoulos I."/>
        </authorList>
    </citation>
    <scope>NUCLEOTIDE SEQUENCE</scope>
    <source>
        <strain evidence="2">Race5_Kim</strain>
    </source>
</reference>
<dbReference type="Proteomes" id="UP000756132">
    <property type="component" value="Chromosome 4"/>
</dbReference>
<evidence type="ECO:0000313" key="3">
    <source>
        <dbReference type="Proteomes" id="UP000756132"/>
    </source>
</evidence>
<name>A0A9Q8LFA2_PASFU</name>
<gene>
    <name evidence="2" type="ORF">CLAFUR5_04854</name>
</gene>
<dbReference type="AlphaFoldDB" id="A0A9Q8LFA2"/>
<dbReference type="GeneID" id="71984732"/>
<keyword evidence="3" id="KW-1185">Reference proteome</keyword>